<dbReference type="NCBIfam" id="TIGR01876">
    <property type="entry name" value="cas_Cas5d"/>
    <property type="match status" value="1"/>
</dbReference>
<keyword evidence="2" id="KW-0255">Endonuclease</keyword>
<gene>
    <name evidence="3" type="primary">cas5c</name>
    <name evidence="3" type="ORF">EEL30_00145</name>
</gene>
<dbReference type="GO" id="GO:0043571">
    <property type="term" value="P:maintenance of CRISPR repeat elements"/>
    <property type="evidence" value="ECO:0007669"/>
    <property type="project" value="UniProtKB-UniRule"/>
</dbReference>
<dbReference type="EMBL" id="CP033461">
    <property type="protein sequence ID" value="QDX90932.1"/>
    <property type="molecule type" value="Genomic_DNA"/>
</dbReference>
<keyword evidence="1 2" id="KW-0051">Antiviral defense</keyword>
<evidence type="ECO:0000256" key="1">
    <source>
        <dbReference type="ARBA" id="ARBA00023118"/>
    </source>
</evidence>
<reference evidence="3 4" key="1">
    <citation type="submission" date="2018-11" db="EMBL/GenBank/DDBJ databases">
        <title>Phylogenetic determinants of toxin gene distribution in genomes of Brevibacillus laterosporus.</title>
        <authorList>
            <person name="Glare T.R."/>
            <person name="Durrant A."/>
            <person name="Berry C."/>
            <person name="Palma L."/>
            <person name="Ormskirk M."/>
            <person name="Cox M.O."/>
        </authorList>
    </citation>
    <scope>NUCLEOTIDE SEQUENCE [LARGE SCALE GENOMIC DNA]</scope>
    <source>
        <strain evidence="3 4">1821L</strain>
        <plasmid evidence="3 4">p1821L01</plasmid>
    </source>
</reference>
<dbReference type="Gene3D" id="3.30.70.2660">
    <property type="match status" value="1"/>
</dbReference>
<dbReference type="OrthoDB" id="5621871at2"/>
<dbReference type="PIRSF" id="PIRSF029950">
    <property type="entry name" value="Cas_CT1134"/>
    <property type="match status" value="1"/>
</dbReference>
<dbReference type="Pfam" id="PF09704">
    <property type="entry name" value="Cas_Cas5d"/>
    <property type="match status" value="1"/>
</dbReference>
<keyword evidence="4" id="KW-1185">Reference proteome</keyword>
<dbReference type="Proteomes" id="UP000319432">
    <property type="component" value="Plasmid p1821L01"/>
</dbReference>
<protein>
    <recommendedName>
        <fullName evidence="2">pre-crRNA processing endonuclease</fullName>
        <ecNumber evidence="2">3.1.-.-</ecNumber>
    </recommendedName>
</protein>
<comment type="function">
    <text evidence="2">CRISPR (clustered regularly interspaced short palindromic repeat) is an adaptive immune system that provides protection against mobile genetic elements (viruses, transposable elements and conjugative plasmids). CRISPR clusters contain spacers, sequences complementary to antecedent mobile elements, and target invading nucleic acids. CRISPR clusters are transcribed and processed into CRISPR RNA (crRNA).</text>
</comment>
<keyword evidence="2" id="KW-0378">Hydrolase</keyword>
<dbReference type="InterPro" id="IPR021124">
    <property type="entry name" value="CRISPR-assoc_prot_Cas5"/>
</dbReference>
<dbReference type="InterPro" id="IPR013422">
    <property type="entry name" value="CRISPR-assoc_prot_Cas5_N"/>
</dbReference>
<dbReference type="GO" id="GO:0003723">
    <property type="term" value="F:RNA binding"/>
    <property type="evidence" value="ECO:0007669"/>
    <property type="project" value="UniProtKB-UniRule"/>
</dbReference>
<dbReference type="GO" id="GO:0016787">
    <property type="term" value="F:hydrolase activity"/>
    <property type="evidence" value="ECO:0007669"/>
    <property type="project" value="UniProtKB-KW"/>
</dbReference>
<evidence type="ECO:0000313" key="4">
    <source>
        <dbReference type="Proteomes" id="UP000319432"/>
    </source>
</evidence>
<proteinExistence type="inferred from homology"/>
<sequence>MKYGVQLHVWGEYACFTRPELKPERGSYDVITPSAARGILEAILWKPSINWIVDRIHVLNEIKFATIRRNELSHVIPSGHIKTAIEKDKPIKRQIITNDKERQQRSSMILKNPAYLIEAHVELTSLAYESDTLEKYFNMFVRRARKGQCIHNPYLGCREFAANFSYVEKDDDIFHQSCYRETPDRDLGLMLWDLNYQRKRESFHFHAKMRQGVIDISTSVKKEGIRL</sequence>
<evidence type="ECO:0000256" key="2">
    <source>
        <dbReference type="PIRNR" id="PIRNR029950"/>
    </source>
</evidence>
<evidence type="ECO:0000313" key="3">
    <source>
        <dbReference type="EMBL" id="QDX90932.1"/>
    </source>
</evidence>
<keyword evidence="3" id="KW-0614">Plasmid</keyword>
<keyword evidence="2" id="KW-0540">Nuclease</keyword>
<comment type="similarity">
    <text evidence="2">Belongs to the CRISPR-associated protein Cas5 family. Subtype I-C/Dvulg subfamily.</text>
</comment>
<accession>A0A518V1R7</accession>
<dbReference type="GO" id="GO:0051607">
    <property type="term" value="P:defense response to virus"/>
    <property type="evidence" value="ECO:0007669"/>
    <property type="project" value="UniProtKB-UniRule"/>
</dbReference>
<geneLocation type="plasmid" evidence="3 4">
    <name>p1821L01</name>
</geneLocation>
<dbReference type="EC" id="3.1.-.-" evidence="2"/>
<organism evidence="3 4">
    <name type="scientific">Brevibacillus laterosporus</name>
    <name type="common">Bacillus laterosporus</name>
    <dbReference type="NCBI Taxonomy" id="1465"/>
    <lineage>
        <taxon>Bacteria</taxon>
        <taxon>Bacillati</taxon>
        <taxon>Bacillota</taxon>
        <taxon>Bacilli</taxon>
        <taxon>Bacillales</taxon>
        <taxon>Paenibacillaceae</taxon>
        <taxon>Brevibacillus</taxon>
    </lineage>
</organism>
<dbReference type="InterPro" id="IPR010155">
    <property type="entry name" value="CRISPR-assoc_prot_Cas5d"/>
</dbReference>
<dbReference type="NCBIfam" id="TIGR02593">
    <property type="entry name" value="CRISPR_cas5"/>
    <property type="match status" value="1"/>
</dbReference>
<name>A0A518V1R7_BRELA</name>
<dbReference type="AlphaFoldDB" id="A0A518V1R7"/>
<dbReference type="GO" id="GO:0004519">
    <property type="term" value="F:endonuclease activity"/>
    <property type="evidence" value="ECO:0007669"/>
    <property type="project" value="UniProtKB-UniRule"/>
</dbReference>
<keyword evidence="2" id="KW-0694">RNA-binding</keyword>
<dbReference type="CDD" id="cd09752">
    <property type="entry name" value="Cas5_I-C"/>
    <property type="match status" value="1"/>
</dbReference>